<comment type="cofactor">
    <cofactor evidence="1">
        <name>Mg(2+)</name>
        <dbReference type="ChEBI" id="CHEBI:18420"/>
    </cofactor>
</comment>
<dbReference type="Gene3D" id="1.10.510.10">
    <property type="entry name" value="Transferase(Phosphotransferase) domain 1"/>
    <property type="match status" value="1"/>
</dbReference>
<evidence type="ECO:0000256" key="11">
    <source>
        <dbReference type="ARBA" id="ARBA00047559"/>
    </source>
</evidence>
<dbReference type="Gene3D" id="2.30.30.40">
    <property type="entry name" value="SH3 Domains"/>
    <property type="match status" value="1"/>
</dbReference>
<keyword evidence="9" id="KW-0418">Kinase</keyword>
<dbReference type="AlphaFoldDB" id="A0AAE0VYX4"/>
<evidence type="ECO:0000256" key="2">
    <source>
        <dbReference type="ARBA" id="ARBA00006529"/>
    </source>
</evidence>
<dbReference type="Proteomes" id="UP001195483">
    <property type="component" value="Unassembled WGS sequence"/>
</dbReference>
<keyword evidence="15" id="KW-0175">Coiled coil</keyword>
<feature type="region of interest" description="Disordered" evidence="16">
    <location>
        <begin position="1"/>
        <end position="21"/>
    </location>
</feature>
<dbReference type="SUPFAM" id="SSF50044">
    <property type="entry name" value="SH3-domain"/>
    <property type="match status" value="1"/>
</dbReference>
<dbReference type="PROSITE" id="PS00107">
    <property type="entry name" value="PROTEIN_KINASE_ATP"/>
    <property type="match status" value="1"/>
</dbReference>
<gene>
    <name evidence="19" type="ORF">CHS0354_024268</name>
</gene>
<dbReference type="InterPro" id="IPR036028">
    <property type="entry name" value="SH3-like_dom_sf"/>
</dbReference>
<dbReference type="InterPro" id="IPR017441">
    <property type="entry name" value="Protein_kinase_ATP_BS"/>
</dbReference>
<feature type="compositionally biased region" description="Polar residues" evidence="16">
    <location>
        <begin position="938"/>
        <end position="948"/>
    </location>
</feature>
<feature type="domain" description="SH3" evidence="17">
    <location>
        <begin position="25"/>
        <end position="89"/>
    </location>
</feature>
<evidence type="ECO:0000259" key="17">
    <source>
        <dbReference type="PROSITE" id="PS50002"/>
    </source>
</evidence>
<feature type="coiled-coil region" evidence="15">
    <location>
        <begin position="390"/>
        <end position="453"/>
    </location>
</feature>
<evidence type="ECO:0000256" key="9">
    <source>
        <dbReference type="ARBA" id="ARBA00022777"/>
    </source>
</evidence>
<feature type="region of interest" description="Disordered" evidence="16">
    <location>
        <begin position="824"/>
        <end position="851"/>
    </location>
</feature>
<evidence type="ECO:0000256" key="13">
    <source>
        <dbReference type="PROSITE-ProRule" id="PRU00192"/>
    </source>
</evidence>
<evidence type="ECO:0000256" key="16">
    <source>
        <dbReference type="SAM" id="MobiDB-lite"/>
    </source>
</evidence>
<comment type="caution">
    <text evidence="19">The sequence shown here is derived from an EMBL/GenBank/DDBJ whole genome shotgun (WGS) entry which is preliminary data.</text>
</comment>
<comment type="catalytic activity">
    <reaction evidence="12">
        <text>L-seryl-[protein] + ATP = O-phospho-L-seryl-[protein] + ADP + H(+)</text>
        <dbReference type="Rhea" id="RHEA:17989"/>
        <dbReference type="Rhea" id="RHEA-COMP:9863"/>
        <dbReference type="Rhea" id="RHEA-COMP:11604"/>
        <dbReference type="ChEBI" id="CHEBI:15378"/>
        <dbReference type="ChEBI" id="CHEBI:29999"/>
        <dbReference type="ChEBI" id="CHEBI:30616"/>
        <dbReference type="ChEBI" id="CHEBI:83421"/>
        <dbReference type="ChEBI" id="CHEBI:456216"/>
        <dbReference type="EC" id="2.7.11.25"/>
    </reaction>
</comment>
<feature type="binding site" evidence="14">
    <location>
        <position position="135"/>
    </location>
    <ligand>
        <name>ATP</name>
        <dbReference type="ChEBI" id="CHEBI:30616"/>
    </ligand>
</feature>
<dbReference type="PANTHER" id="PTHR44329">
    <property type="entry name" value="SERINE/THREONINE-PROTEIN KINASE TNNI3K-RELATED"/>
    <property type="match status" value="1"/>
</dbReference>
<dbReference type="PROSITE" id="PS50002">
    <property type="entry name" value="SH3"/>
    <property type="match status" value="1"/>
</dbReference>
<dbReference type="SMART" id="SM00326">
    <property type="entry name" value="SH3"/>
    <property type="match status" value="1"/>
</dbReference>
<dbReference type="Gene3D" id="3.30.200.20">
    <property type="entry name" value="Phosphorylase Kinase, domain 1"/>
    <property type="match status" value="1"/>
</dbReference>
<dbReference type="InterPro" id="IPR000719">
    <property type="entry name" value="Prot_kinase_dom"/>
</dbReference>
<name>A0AAE0VYX4_9BIVA</name>
<reference evidence="19" key="1">
    <citation type="journal article" date="2021" name="Genome Biol. Evol.">
        <title>A High-Quality Reference Genome for a Parasitic Bivalve with Doubly Uniparental Inheritance (Bivalvia: Unionida).</title>
        <authorList>
            <person name="Smith C.H."/>
        </authorList>
    </citation>
    <scope>NUCLEOTIDE SEQUENCE</scope>
    <source>
        <strain evidence="19">CHS0354</strain>
    </source>
</reference>
<reference evidence="19" key="2">
    <citation type="journal article" date="2021" name="Genome Biol. Evol.">
        <title>Developing a high-quality reference genome for a parasitic bivalve with doubly uniparental inheritance (Bivalvia: Unionida).</title>
        <authorList>
            <person name="Smith C.H."/>
        </authorList>
    </citation>
    <scope>NUCLEOTIDE SEQUENCE</scope>
    <source>
        <strain evidence="19">CHS0354</strain>
        <tissue evidence="19">Mantle</tissue>
    </source>
</reference>
<dbReference type="InterPro" id="IPR051681">
    <property type="entry name" value="Ser/Thr_Kinases-Pseudokinases"/>
</dbReference>
<dbReference type="EC" id="2.7.11.25" evidence="3"/>
<dbReference type="PROSITE" id="PS00108">
    <property type="entry name" value="PROTEIN_KINASE_ST"/>
    <property type="match status" value="1"/>
</dbReference>
<accession>A0AAE0VYX4</accession>
<dbReference type="SUPFAM" id="SSF56112">
    <property type="entry name" value="Protein kinase-like (PK-like)"/>
    <property type="match status" value="1"/>
</dbReference>
<organism evidence="19 20">
    <name type="scientific">Potamilus streckersoni</name>
    <dbReference type="NCBI Taxonomy" id="2493646"/>
    <lineage>
        <taxon>Eukaryota</taxon>
        <taxon>Metazoa</taxon>
        <taxon>Spiralia</taxon>
        <taxon>Lophotrochozoa</taxon>
        <taxon>Mollusca</taxon>
        <taxon>Bivalvia</taxon>
        <taxon>Autobranchia</taxon>
        <taxon>Heteroconchia</taxon>
        <taxon>Palaeoheterodonta</taxon>
        <taxon>Unionida</taxon>
        <taxon>Unionoidea</taxon>
        <taxon>Unionidae</taxon>
        <taxon>Ambleminae</taxon>
        <taxon>Lampsilini</taxon>
        <taxon>Potamilus</taxon>
    </lineage>
</organism>
<keyword evidence="5" id="KW-0723">Serine/threonine-protein kinase</keyword>
<evidence type="ECO:0000256" key="10">
    <source>
        <dbReference type="ARBA" id="ARBA00022840"/>
    </source>
</evidence>
<evidence type="ECO:0000256" key="1">
    <source>
        <dbReference type="ARBA" id="ARBA00001946"/>
    </source>
</evidence>
<evidence type="ECO:0000256" key="12">
    <source>
        <dbReference type="ARBA" id="ARBA00048329"/>
    </source>
</evidence>
<keyword evidence="7" id="KW-0677">Repeat</keyword>
<evidence type="ECO:0000256" key="7">
    <source>
        <dbReference type="ARBA" id="ARBA00022737"/>
    </source>
</evidence>
<dbReference type="InterPro" id="IPR008271">
    <property type="entry name" value="Ser/Thr_kinase_AS"/>
</dbReference>
<comment type="catalytic activity">
    <reaction evidence="11">
        <text>L-threonyl-[protein] + ATP = O-phospho-L-threonyl-[protein] + ADP + H(+)</text>
        <dbReference type="Rhea" id="RHEA:46608"/>
        <dbReference type="Rhea" id="RHEA-COMP:11060"/>
        <dbReference type="Rhea" id="RHEA-COMP:11605"/>
        <dbReference type="ChEBI" id="CHEBI:15378"/>
        <dbReference type="ChEBI" id="CHEBI:30013"/>
        <dbReference type="ChEBI" id="CHEBI:30616"/>
        <dbReference type="ChEBI" id="CHEBI:61977"/>
        <dbReference type="ChEBI" id="CHEBI:456216"/>
        <dbReference type="EC" id="2.7.11.25"/>
    </reaction>
</comment>
<dbReference type="GO" id="GO:0004706">
    <property type="term" value="F:JUN kinase kinase kinase activity"/>
    <property type="evidence" value="ECO:0007669"/>
    <property type="project" value="TreeGrafter"/>
</dbReference>
<feature type="compositionally biased region" description="Polar residues" evidence="16">
    <location>
        <begin position="897"/>
        <end position="910"/>
    </location>
</feature>
<sequence length="1001" mass="113125">MPCALVPHVSMESQKQYDQPKKKDVESPLWTAIFAYEATREDELTLQRGTHVEVLSTDPRISGDDGWWTGKVGNKVGIFPSNFVTRDVNTVGRNISPDLPFEIDYNELILNEVIGVGGFGKVFHGFWKKEEVAIKVAHQDPDEPGATVENVRQEAKLFWLLCHPNIVALTGVCLKEPSVCLVMEYCAGGSLNRALGGRRIQPDILVDWAMQVANGMYYLHEKAPIPLIHRDLKSNNILIKEKIINEDLSDKTLKITDFGLAREMYRTTRMSAAGTYAWMAPEVIKNNTFSRHSDVWSYGVVLWELLTGETPYKGIDALGVAYGVAVNKLTLPIPSTCPNLFAKLMSDCWHQEAHFRPTFYDILQRLDEIAASPFMNTPQESFHTMQEDWKLEIEQMFDELRSREKELRSREEELTKAALQQKLQEEFLKKREQEIAEREIDLLERELNIMILQQVMQKPLPNKRKGKFKKSRLQKALKAGGKGISEPSDFRHNITVQKDSFEKPVYPGFTSPDSPPQSPAHQPVRLRAIAYPADGIKGKTWGPSTVQKDRHHRTSVIFSNGRWSKSAPSLEKNLKHLGTGHSNISALQDIYGEENYWPTDLSGEEYRNVPGSSTYDTGSVKRSPSRKRTDMALYNMAMVLATVAAGFDIKSCNSTAVVPDGASETEKYGRRKEPHILNRRDAYHSAVRDSFIEAGEDYKEYMLTSSSGYLHHTFHGHQTKYRPSLNVQGVPMKFTEHNLSNPEDDATVKSTTTLLPKSSSSHHFYIGDSDNNTLFSVSTPSQDSSIQQNLALTRQVSESGSSTYSYDTTRTTVKSNRHSVTFDEEFHPAFRETRGYQRSPSDTSNSSSPYHEYENVKNFQAYHRYSDTPVAPIPPRRKVNGGPAERPKTLDVGPRQRGTTSILKQTTTPASSSSRESSRESLRSAWATPQESADHTPYFSTRSRLSPGNTPPHIRHQKTLLDIDMEGQSQDNTQPLLEHQPLKGRPLTTLDLENEFLSERL</sequence>
<dbReference type="InterPro" id="IPR001245">
    <property type="entry name" value="Ser-Thr/Tyr_kinase_cat_dom"/>
</dbReference>
<keyword evidence="20" id="KW-1185">Reference proteome</keyword>
<dbReference type="InterPro" id="IPR001452">
    <property type="entry name" value="SH3_domain"/>
</dbReference>
<evidence type="ECO:0000256" key="5">
    <source>
        <dbReference type="ARBA" id="ARBA00022527"/>
    </source>
</evidence>
<dbReference type="Pfam" id="PF00018">
    <property type="entry name" value="SH3_1"/>
    <property type="match status" value="1"/>
</dbReference>
<evidence type="ECO:0000256" key="6">
    <source>
        <dbReference type="ARBA" id="ARBA00022679"/>
    </source>
</evidence>
<protein>
    <recommendedName>
        <fullName evidence="3">mitogen-activated protein kinase kinase kinase</fullName>
        <ecNumber evidence="3">2.7.11.25</ecNumber>
    </recommendedName>
</protein>
<evidence type="ECO:0000256" key="15">
    <source>
        <dbReference type="SAM" id="Coils"/>
    </source>
</evidence>
<comment type="similarity">
    <text evidence="2">Belongs to the protein kinase superfamily. STE Ser/Thr protein kinase family. MAP kinase kinase kinase subfamily.</text>
</comment>
<evidence type="ECO:0000256" key="8">
    <source>
        <dbReference type="ARBA" id="ARBA00022741"/>
    </source>
</evidence>
<keyword evidence="10 14" id="KW-0067">ATP-binding</keyword>
<dbReference type="Pfam" id="PF07714">
    <property type="entry name" value="PK_Tyr_Ser-Thr"/>
    <property type="match status" value="1"/>
</dbReference>
<dbReference type="FunFam" id="1.10.510.10:FF:000076">
    <property type="entry name" value="Mitogen-activated protein kinase kinase kinase"/>
    <property type="match status" value="1"/>
</dbReference>
<dbReference type="PRINTS" id="PR00109">
    <property type="entry name" value="TYRKINASE"/>
</dbReference>
<evidence type="ECO:0000313" key="20">
    <source>
        <dbReference type="Proteomes" id="UP001195483"/>
    </source>
</evidence>
<evidence type="ECO:0000256" key="4">
    <source>
        <dbReference type="ARBA" id="ARBA00022443"/>
    </source>
</evidence>
<evidence type="ECO:0000313" key="19">
    <source>
        <dbReference type="EMBL" id="KAK3594332.1"/>
    </source>
</evidence>
<proteinExistence type="inferred from homology"/>
<feature type="domain" description="Protein kinase" evidence="18">
    <location>
        <begin position="108"/>
        <end position="375"/>
    </location>
</feature>
<dbReference type="SMART" id="SM00220">
    <property type="entry name" value="S_TKc"/>
    <property type="match status" value="1"/>
</dbReference>
<evidence type="ECO:0000256" key="14">
    <source>
        <dbReference type="PROSITE-ProRule" id="PRU10141"/>
    </source>
</evidence>
<evidence type="ECO:0000259" key="18">
    <source>
        <dbReference type="PROSITE" id="PS50011"/>
    </source>
</evidence>
<evidence type="ECO:0000256" key="3">
    <source>
        <dbReference type="ARBA" id="ARBA00012406"/>
    </source>
</evidence>
<dbReference type="CDD" id="cd14061">
    <property type="entry name" value="STKc_MLK"/>
    <property type="match status" value="1"/>
</dbReference>
<feature type="compositionally biased region" description="Low complexity" evidence="16">
    <location>
        <begin position="839"/>
        <end position="848"/>
    </location>
</feature>
<keyword evidence="6" id="KW-0808">Transferase</keyword>
<dbReference type="GO" id="GO:0005524">
    <property type="term" value="F:ATP binding"/>
    <property type="evidence" value="ECO:0007669"/>
    <property type="project" value="UniProtKB-UniRule"/>
</dbReference>
<keyword evidence="8 14" id="KW-0547">Nucleotide-binding</keyword>
<reference evidence="19" key="3">
    <citation type="submission" date="2023-05" db="EMBL/GenBank/DDBJ databases">
        <authorList>
            <person name="Smith C.H."/>
        </authorList>
    </citation>
    <scope>NUCLEOTIDE SEQUENCE</scope>
    <source>
        <strain evidence="19">CHS0354</strain>
        <tissue evidence="19">Mantle</tissue>
    </source>
</reference>
<dbReference type="PROSITE" id="PS50011">
    <property type="entry name" value="PROTEIN_KINASE_DOM"/>
    <property type="match status" value="1"/>
</dbReference>
<feature type="compositionally biased region" description="Basic and acidic residues" evidence="16">
    <location>
        <begin position="824"/>
        <end position="835"/>
    </location>
</feature>
<dbReference type="EMBL" id="JAEAOA010001436">
    <property type="protein sequence ID" value="KAK3594332.1"/>
    <property type="molecule type" value="Genomic_DNA"/>
</dbReference>
<feature type="region of interest" description="Disordered" evidence="16">
    <location>
        <begin position="865"/>
        <end position="951"/>
    </location>
</feature>
<dbReference type="PANTHER" id="PTHR44329:SF293">
    <property type="entry name" value="MITOGEN-ACTIVATED PROTEIN KINASE KINASE KINASE"/>
    <property type="match status" value="1"/>
</dbReference>
<dbReference type="InterPro" id="IPR011009">
    <property type="entry name" value="Kinase-like_dom_sf"/>
</dbReference>
<keyword evidence="4 13" id="KW-0728">SH3 domain</keyword>